<dbReference type="Proteomes" id="UP001239111">
    <property type="component" value="Chromosome 3"/>
</dbReference>
<keyword evidence="2" id="KW-1185">Reference proteome</keyword>
<dbReference type="EMBL" id="CM056743">
    <property type="protein sequence ID" value="KAJ8674308.1"/>
    <property type="molecule type" value="Genomic_DNA"/>
</dbReference>
<accession>A0ACC2NTV1</accession>
<comment type="caution">
    <text evidence="1">The sequence shown here is derived from an EMBL/GenBank/DDBJ whole genome shotgun (WGS) entry which is preliminary data.</text>
</comment>
<organism evidence="1 2">
    <name type="scientific">Eretmocerus hayati</name>
    <dbReference type="NCBI Taxonomy" id="131215"/>
    <lineage>
        <taxon>Eukaryota</taxon>
        <taxon>Metazoa</taxon>
        <taxon>Ecdysozoa</taxon>
        <taxon>Arthropoda</taxon>
        <taxon>Hexapoda</taxon>
        <taxon>Insecta</taxon>
        <taxon>Pterygota</taxon>
        <taxon>Neoptera</taxon>
        <taxon>Endopterygota</taxon>
        <taxon>Hymenoptera</taxon>
        <taxon>Apocrita</taxon>
        <taxon>Proctotrupomorpha</taxon>
        <taxon>Chalcidoidea</taxon>
        <taxon>Aphelinidae</taxon>
        <taxon>Aphelininae</taxon>
        <taxon>Eretmocerus</taxon>
    </lineage>
</organism>
<evidence type="ECO:0000313" key="2">
    <source>
        <dbReference type="Proteomes" id="UP001239111"/>
    </source>
</evidence>
<name>A0ACC2NTV1_9HYME</name>
<reference evidence="1" key="1">
    <citation type="submission" date="2023-04" db="EMBL/GenBank/DDBJ databases">
        <title>A chromosome-level genome assembly of the parasitoid wasp Eretmocerus hayati.</title>
        <authorList>
            <person name="Zhong Y."/>
            <person name="Liu S."/>
            <person name="Liu Y."/>
        </authorList>
    </citation>
    <scope>NUCLEOTIDE SEQUENCE</scope>
    <source>
        <strain evidence="1">ZJU_SS_LIU_2023</strain>
    </source>
</reference>
<proteinExistence type="predicted"/>
<evidence type="ECO:0000313" key="1">
    <source>
        <dbReference type="EMBL" id="KAJ8674308.1"/>
    </source>
</evidence>
<protein>
    <submittedName>
        <fullName evidence="1">Uncharacterized protein</fullName>
    </submittedName>
</protein>
<sequence length="815" mass="91772">MSRITRSRRAVETQIESRVSDKSPSTDKVEIKSNKRPRAKVNRVLDQNENAVPSGKTQRMAKKVTTKTKTLSKLESPALKEKHLIVEEKCMHFGLKSPVLRDRTNKSDEPVQTCVSPKKSVLSESQKEQIPVLSSQIKKFFRFKNEDPVDSVATGNKKTARCLTNSKKAATKKKAPRDSTFSPVPDDQRLSSKPPEKILRPRGTKNYCELSKLSHSSTVDDKSPQNQDLLAGDDHKDVPIYKTLKPCEDKVENKEEIYEFPDFSQEKDQNSKKKKRVVKKPRMKRAKKIQVIPRALPKKSVKKSSKVPAKTINSNEQKDTDSVIEIPTNHDENHVDIPENLDTIDNGAIEEAPTIKILSDEKLPEGKKLHLTASLYNQKTLPSEPNHESSRAGDSLPQPAIPDEAASDHCANHDLDMINHSLIRKSMSPITKLVDHFDARSPWRPLGTFSSVKELVQSTPQIHKISSMNNKKFVNDQVHSGKQTTIHSEDTVLAPVAVQKLALASPLPLNNENLKTKIGTTSKSSSPSLKQTNLDDFLDLAEKPESTRISASHGIFDDVFSTPINGKRSRKTIVEANVDNAFGFDDCDVSDIATAESHSSTPKIATIKDVKESKKGKVFVNARVKSSIPSRISTNTVKKTLLRNIQKKNLQRNIISAQIVKENDPPEDALEMDENSGNEENNVTLKDNGYSNRLADPKKAIIDSLSFSDTFDLLSEKEEELKSKVPEEVPLFVDLEPVHFSEPPRRSYNKRKRAVCFESVHKSFGDDDDEEDEPRKPKKKKESKHVKEEKKQMQEWVKSINRTFEEVEHFDLVVE</sequence>
<gene>
    <name evidence="1" type="ORF">QAD02_005570</name>
</gene>